<protein>
    <recommendedName>
        <fullName evidence="6">RING-type domain-containing protein</fullName>
    </recommendedName>
</protein>
<organism evidence="7 8">
    <name type="scientific">Aphis gossypii</name>
    <name type="common">Cotton aphid</name>
    <dbReference type="NCBI Taxonomy" id="80765"/>
    <lineage>
        <taxon>Eukaryota</taxon>
        <taxon>Metazoa</taxon>
        <taxon>Ecdysozoa</taxon>
        <taxon>Arthropoda</taxon>
        <taxon>Hexapoda</taxon>
        <taxon>Insecta</taxon>
        <taxon>Pterygota</taxon>
        <taxon>Neoptera</taxon>
        <taxon>Paraneoptera</taxon>
        <taxon>Hemiptera</taxon>
        <taxon>Sternorrhyncha</taxon>
        <taxon>Aphidomorpha</taxon>
        <taxon>Aphidoidea</taxon>
        <taxon>Aphididae</taxon>
        <taxon>Aphidini</taxon>
        <taxon>Aphis</taxon>
        <taxon>Aphis</taxon>
    </lineage>
</organism>
<evidence type="ECO:0000256" key="3">
    <source>
        <dbReference type="ARBA" id="ARBA00022833"/>
    </source>
</evidence>
<gene>
    <name evidence="7" type="ORF">APHIGO_LOCUS8018</name>
</gene>
<evidence type="ECO:0000313" key="7">
    <source>
        <dbReference type="EMBL" id="CAH1731268.1"/>
    </source>
</evidence>
<dbReference type="PROSITE" id="PS50143">
    <property type="entry name" value="BIR_REPEAT_2"/>
    <property type="match status" value="2"/>
</dbReference>
<dbReference type="InterPro" id="IPR013083">
    <property type="entry name" value="Znf_RING/FYVE/PHD"/>
</dbReference>
<feature type="compositionally biased region" description="Acidic residues" evidence="5">
    <location>
        <begin position="55"/>
        <end position="83"/>
    </location>
</feature>
<dbReference type="AlphaFoldDB" id="A0A9P0J6I7"/>
<feature type="domain" description="RING-type" evidence="6">
    <location>
        <begin position="491"/>
        <end position="525"/>
    </location>
</feature>
<dbReference type="InterPro" id="IPR001370">
    <property type="entry name" value="BIR_rpt"/>
</dbReference>
<comment type="similarity">
    <text evidence="1">Belongs to the IAP family.</text>
</comment>
<dbReference type="GO" id="GO:0005737">
    <property type="term" value="C:cytoplasm"/>
    <property type="evidence" value="ECO:0007669"/>
    <property type="project" value="TreeGrafter"/>
</dbReference>
<dbReference type="SMART" id="SM00238">
    <property type="entry name" value="BIR"/>
    <property type="match status" value="2"/>
</dbReference>
<sequence>MDNNRERVPPNDLLAQLENDVGVEDDVDIENDGDDDSDSDSNNDGFVHFVRIHNDDDDDDDSDSDDDNVPDFDDSDTDSDDAGFVDFSYVGSDGVDDDNDNDGGDENVVGNGNDHAAEISAIIPFPSHKPVILIPPPSAESLAQLSKLTIPNCDMKIYENRLKSYNKWPSKCMTPEKLAKAGFYYSGTKDKVRCLYCSLVMKNWEKDDDPQFEHEYLSPHCQYFKEKQDFNLYHKSDIMTAYIQNFLCSVGIVTDTNMKVLSNYKSLTSFESRMKTFETFTKILNHEVRTFCKAGLFYIGERDRMICFCCNQGLMDWEVDDDPWVEHARWSPLCSYILLSKGKRFVEEVGGEVNYSLRINLEELNKLFTIHTHLAVDSYTMRTLETSLESNMFPDFVEPLTIIRVNRQESSIPDSVVCKICFKEKLEVLFLPCRHVIACIQCAVTLDLCAICRQPFTLTMRVGLYVTNLKQYSQGYRGSENVNELVDPVLCKICCKEQMQAVFLPCRHISTCYKCASKVKECLVCYVSVFAYMQIFI</sequence>
<dbReference type="GO" id="GO:0051726">
    <property type="term" value="P:regulation of cell cycle"/>
    <property type="evidence" value="ECO:0007669"/>
    <property type="project" value="TreeGrafter"/>
</dbReference>
<evidence type="ECO:0000256" key="4">
    <source>
        <dbReference type="PROSITE-ProRule" id="PRU00175"/>
    </source>
</evidence>
<dbReference type="Gene3D" id="1.10.1170.10">
    <property type="entry name" value="Inhibitor Of Apoptosis Protein (2mihbC-IAP-1), Chain A"/>
    <property type="match status" value="2"/>
</dbReference>
<keyword evidence="2 4" id="KW-0863">Zinc-finger</keyword>
<dbReference type="GO" id="GO:0031398">
    <property type="term" value="P:positive regulation of protein ubiquitination"/>
    <property type="evidence" value="ECO:0007669"/>
    <property type="project" value="TreeGrafter"/>
</dbReference>
<keyword evidence="3" id="KW-0862">Zinc</keyword>
<dbReference type="SMART" id="SM00184">
    <property type="entry name" value="RING"/>
    <property type="match status" value="2"/>
</dbReference>
<evidence type="ECO:0000256" key="1">
    <source>
        <dbReference type="ARBA" id="ARBA00006672"/>
    </source>
</evidence>
<evidence type="ECO:0000256" key="2">
    <source>
        <dbReference type="ARBA" id="ARBA00022771"/>
    </source>
</evidence>
<dbReference type="GO" id="GO:0008270">
    <property type="term" value="F:zinc ion binding"/>
    <property type="evidence" value="ECO:0007669"/>
    <property type="project" value="UniProtKB-KW"/>
</dbReference>
<dbReference type="PANTHER" id="PTHR10044">
    <property type="entry name" value="INHIBITOR OF APOPTOSIS"/>
    <property type="match status" value="1"/>
</dbReference>
<evidence type="ECO:0000313" key="8">
    <source>
        <dbReference type="Proteomes" id="UP001154329"/>
    </source>
</evidence>
<dbReference type="PANTHER" id="PTHR10044:SF139">
    <property type="entry name" value="DEATH-ASSOCIATED INHIBITOR OF APOPTOSIS 2"/>
    <property type="match status" value="1"/>
</dbReference>
<dbReference type="Gene3D" id="3.30.40.10">
    <property type="entry name" value="Zinc/RING finger domain, C3HC4 (zinc finger)"/>
    <property type="match status" value="2"/>
</dbReference>
<dbReference type="GO" id="GO:0043027">
    <property type="term" value="F:cysteine-type endopeptidase inhibitor activity involved in apoptotic process"/>
    <property type="evidence" value="ECO:0007669"/>
    <property type="project" value="TreeGrafter"/>
</dbReference>
<keyword evidence="8" id="KW-1185">Reference proteome</keyword>
<dbReference type="CDD" id="cd00022">
    <property type="entry name" value="BIR"/>
    <property type="match status" value="2"/>
</dbReference>
<name>A0A9P0J6I7_APHGO</name>
<evidence type="ECO:0000259" key="6">
    <source>
        <dbReference type="PROSITE" id="PS50089"/>
    </source>
</evidence>
<feature type="domain" description="RING-type" evidence="6">
    <location>
        <begin position="418"/>
        <end position="453"/>
    </location>
</feature>
<dbReference type="PROSITE" id="PS50089">
    <property type="entry name" value="ZF_RING_2"/>
    <property type="match status" value="2"/>
</dbReference>
<dbReference type="OrthoDB" id="6113021at2759"/>
<reference evidence="7" key="2">
    <citation type="submission" date="2022-10" db="EMBL/GenBank/DDBJ databases">
        <authorList>
            <consortium name="ENA_rothamsted_submissions"/>
            <consortium name="culmorum"/>
            <person name="King R."/>
        </authorList>
    </citation>
    <scope>NUCLEOTIDE SEQUENCE</scope>
</reference>
<dbReference type="GO" id="GO:0005634">
    <property type="term" value="C:nucleus"/>
    <property type="evidence" value="ECO:0007669"/>
    <property type="project" value="TreeGrafter"/>
</dbReference>
<dbReference type="GO" id="GO:0061630">
    <property type="term" value="F:ubiquitin protein ligase activity"/>
    <property type="evidence" value="ECO:0007669"/>
    <property type="project" value="TreeGrafter"/>
</dbReference>
<evidence type="ECO:0000256" key="5">
    <source>
        <dbReference type="SAM" id="MobiDB-lite"/>
    </source>
</evidence>
<keyword evidence="2 4" id="KW-0479">Metal-binding</keyword>
<feature type="compositionally biased region" description="Acidic residues" evidence="5">
    <location>
        <begin position="94"/>
        <end position="105"/>
    </location>
</feature>
<dbReference type="GO" id="GO:0043066">
    <property type="term" value="P:negative regulation of apoptotic process"/>
    <property type="evidence" value="ECO:0007669"/>
    <property type="project" value="TreeGrafter"/>
</dbReference>
<dbReference type="SUPFAM" id="SSF57924">
    <property type="entry name" value="Inhibitor of apoptosis (IAP) repeat"/>
    <property type="match status" value="2"/>
</dbReference>
<dbReference type="EMBL" id="OU899036">
    <property type="protein sequence ID" value="CAH1731268.1"/>
    <property type="molecule type" value="Genomic_DNA"/>
</dbReference>
<dbReference type="InterPro" id="IPR050784">
    <property type="entry name" value="IAP"/>
</dbReference>
<dbReference type="Proteomes" id="UP001154329">
    <property type="component" value="Chromosome 3"/>
</dbReference>
<dbReference type="InterPro" id="IPR001841">
    <property type="entry name" value="Znf_RING"/>
</dbReference>
<dbReference type="Pfam" id="PF00653">
    <property type="entry name" value="BIR"/>
    <property type="match status" value="2"/>
</dbReference>
<dbReference type="Pfam" id="PF13920">
    <property type="entry name" value="zf-C3HC4_3"/>
    <property type="match status" value="2"/>
</dbReference>
<accession>A0A9P0J6I7</accession>
<feature type="compositionally biased region" description="Acidic residues" evidence="5">
    <location>
        <begin position="21"/>
        <end position="41"/>
    </location>
</feature>
<proteinExistence type="inferred from homology"/>
<reference evidence="7" key="1">
    <citation type="submission" date="2022-02" db="EMBL/GenBank/DDBJ databases">
        <authorList>
            <person name="King R."/>
        </authorList>
    </citation>
    <scope>NUCLEOTIDE SEQUENCE</scope>
</reference>
<feature type="region of interest" description="Disordered" evidence="5">
    <location>
        <begin position="1"/>
        <end position="112"/>
    </location>
</feature>